<reference evidence="8 9" key="1">
    <citation type="journal article" date="2019" name="Int. J. Syst. Evol. Microbiol.">
        <title>The Global Catalogue of Microorganisms (GCM) 10K type strain sequencing project: providing services to taxonomists for standard genome sequencing and annotation.</title>
        <authorList>
            <consortium name="The Broad Institute Genomics Platform"/>
            <consortium name="The Broad Institute Genome Sequencing Center for Infectious Disease"/>
            <person name="Wu L."/>
            <person name="Ma J."/>
        </authorList>
    </citation>
    <scope>NUCLEOTIDE SEQUENCE [LARGE SCALE GENOMIC DNA]</scope>
    <source>
        <strain evidence="8 9">JCM 8736</strain>
    </source>
</reference>
<dbReference type="InterPro" id="IPR036662">
    <property type="entry name" value="PTS_EIIA_man-typ_sf"/>
</dbReference>
<dbReference type="SUPFAM" id="SSF46785">
    <property type="entry name" value="Winged helix' DNA-binding domain"/>
    <property type="match status" value="1"/>
</dbReference>
<evidence type="ECO:0000259" key="6">
    <source>
        <dbReference type="PROSITE" id="PS51096"/>
    </source>
</evidence>
<dbReference type="PROSITE" id="PS51372">
    <property type="entry name" value="PRD_2"/>
    <property type="match status" value="2"/>
</dbReference>
<evidence type="ECO:0000256" key="4">
    <source>
        <dbReference type="ARBA" id="ARBA00023125"/>
    </source>
</evidence>
<feature type="domain" description="Sigma-54 factor interaction" evidence="5">
    <location>
        <begin position="105"/>
        <end position="339"/>
    </location>
</feature>
<dbReference type="InterPro" id="IPR036390">
    <property type="entry name" value="WH_DNA-bd_sf"/>
</dbReference>
<evidence type="ECO:0000256" key="2">
    <source>
        <dbReference type="ARBA" id="ARBA00022741"/>
    </source>
</evidence>
<organism evidence="8 9">
    <name type="scientific">Tetragenococcus solitarius</name>
    <dbReference type="NCBI Taxonomy" id="71453"/>
    <lineage>
        <taxon>Bacteria</taxon>
        <taxon>Bacillati</taxon>
        <taxon>Bacillota</taxon>
        <taxon>Bacilli</taxon>
        <taxon>Lactobacillales</taxon>
        <taxon>Enterococcaceae</taxon>
        <taxon>Tetragenococcus</taxon>
    </lineage>
</organism>
<dbReference type="CDD" id="cd00009">
    <property type="entry name" value="AAA"/>
    <property type="match status" value="1"/>
</dbReference>
<dbReference type="Gene3D" id="1.10.1790.10">
    <property type="entry name" value="PRD domain"/>
    <property type="match status" value="2"/>
</dbReference>
<evidence type="ECO:0000313" key="8">
    <source>
        <dbReference type="EMBL" id="GAA3014800.1"/>
    </source>
</evidence>
<evidence type="ECO:0000256" key="1">
    <source>
        <dbReference type="ARBA" id="ARBA00022679"/>
    </source>
</evidence>
<dbReference type="InterPro" id="IPR011608">
    <property type="entry name" value="PRD"/>
</dbReference>
<dbReference type="PANTHER" id="PTHR32071:SF38">
    <property type="entry name" value="PSP OPERON TRANSCRIPTIONAL ACTIVATOR"/>
    <property type="match status" value="1"/>
</dbReference>
<proteinExistence type="predicted"/>
<feature type="domain" description="PRD" evidence="7">
    <location>
        <begin position="814"/>
        <end position="920"/>
    </location>
</feature>
<comment type="caution">
    <text evidence="8">The sequence shown here is derived from an EMBL/GenBank/DDBJ whole genome shotgun (WGS) entry which is preliminary data.</text>
</comment>
<dbReference type="Gene3D" id="3.40.50.510">
    <property type="entry name" value="Phosphotransferase system, mannose-type IIA component"/>
    <property type="match status" value="1"/>
</dbReference>
<evidence type="ECO:0000259" key="5">
    <source>
        <dbReference type="PROSITE" id="PS50045"/>
    </source>
</evidence>
<dbReference type="Pfam" id="PF03610">
    <property type="entry name" value="EIIA-man"/>
    <property type="match status" value="1"/>
</dbReference>
<name>A0ABN3Y2N2_9ENTE</name>
<dbReference type="Pfam" id="PF00874">
    <property type="entry name" value="PRD"/>
    <property type="match status" value="2"/>
</dbReference>
<dbReference type="InterPro" id="IPR027417">
    <property type="entry name" value="P-loop_NTPase"/>
</dbReference>
<evidence type="ECO:0000256" key="3">
    <source>
        <dbReference type="ARBA" id="ARBA00022840"/>
    </source>
</evidence>
<dbReference type="Pfam" id="PF00158">
    <property type="entry name" value="Sigma54_activat"/>
    <property type="match status" value="1"/>
</dbReference>
<evidence type="ECO:0000259" key="7">
    <source>
        <dbReference type="PROSITE" id="PS51372"/>
    </source>
</evidence>
<dbReference type="SUPFAM" id="SSF52540">
    <property type="entry name" value="P-loop containing nucleoside triphosphate hydrolases"/>
    <property type="match status" value="1"/>
</dbReference>
<accession>A0ABN3Y2N2</accession>
<dbReference type="PROSITE" id="PS50045">
    <property type="entry name" value="SIGMA54_INTERACT_4"/>
    <property type="match status" value="1"/>
</dbReference>
<gene>
    <name evidence="8" type="ORF">GCM10019998_08590</name>
</gene>
<dbReference type="Gene3D" id="3.40.50.300">
    <property type="entry name" value="P-loop containing nucleotide triphosphate hydrolases"/>
    <property type="match status" value="1"/>
</dbReference>
<dbReference type="SUPFAM" id="SSF53062">
    <property type="entry name" value="PTS system fructose IIA component-like"/>
    <property type="match status" value="1"/>
</dbReference>
<dbReference type="Proteomes" id="UP001501577">
    <property type="component" value="Unassembled WGS sequence"/>
</dbReference>
<dbReference type="RefSeq" id="WP_068707859.1">
    <property type="nucleotide sequence ID" value="NZ_BAAAXQ010000026.1"/>
</dbReference>
<evidence type="ECO:0000313" key="9">
    <source>
        <dbReference type="Proteomes" id="UP001501577"/>
    </source>
</evidence>
<keyword evidence="9" id="KW-1185">Reference proteome</keyword>
<feature type="domain" description="PTS EIIA type-4" evidence="6">
    <location>
        <begin position="558"/>
        <end position="691"/>
    </location>
</feature>
<keyword evidence="4" id="KW-0238">DNA-binding</keyword>
<protein>
    <submittedName>
        <fullName evidence="8">Sigma-54-dependent transcriptional regulator</fullName>
    </submittedName>
</protein>
<feature type="domain" description="PRD" evidence="7">
    <location>
        <begin position="447"/>
        <end position="557"/>
    </location>
</feature>
<dbReference type="EMBL" id="BAAAXQ010000026">
    <property type="protein sequence ID" value="GAA3014800.1"/>
    <property type="molecule type" value="Genomic_DNA"/>
</dbReference>
<keyword evidence="3" id="KW-0067">ATP-binding</keyword>
<sequence>MKKRLLSYIENQTAFLNLDALDELFTAKKLAEIFGVKRNTISHYLNQLNDEEKLVKINSRPVYYFHKAAFDQQFFHLKYTNYQSIKEIKEEQPLFEQEKDLFSLLIGYNQSLSRCIEQVKAALFYPEGGLPALITGDSGTGKSFLVKLIYQYCLENELIGENAPFVTINCAQYANNPELLTSNLFGYVKGAFTGAQEDRKGAFEAANNGVLFLDEVHRLNAEGQEKLFTFLDQGVIHRMGETNQSIPINTRIFFATTENLESSFLTTFIRRVPIQIELPSLMERNRTERLELVYSFLLAEYNKIRRPLKVTGQVLTLLTNASFKGNIGELKSSVKVTVANAFSEQKKNDTVKITIYHLPEAILNASNASIQSFVQKDVLFDEHTTLEQLTKNNQPQQQRVLTSFERILTEFQQNNEHLENCEEQLKTEVDRLFDFLLFETDRQQKHETLIYLTQYIRDTFKQMEASYQIRFDGNSVYAMSYYLFQRGNSRWFPEDPQINHLIYQLEQQIEQAYPASFHYVKRILELCQPKLDLEISSMDKIILAIYLKRADWTKEIGIPKAIIVAHGYATASSIANVANRFLNKDIFESFDMSLDVTPQQIAEEILDYTEHNDVSNGLVILVDMGSLKEIYQYFPKQITTPIVIMNNVTTPLAISMGEQLQKDLSLQQMVDQSAQQTPLDWEIVYPETNKIKALITTCLTGIGTATQISHLLEKSLPSSCPLKIFPYEYQLLKDKKQNETIFSMYDCLGIIGTANPHIEGVPYLSLEELISGKESHQLSEWLLDVMEAEENKRFNENLIRNFSLEKVIDSVTILDTEKVMREVDLFMRDLEQIADITINNAKRVALYVHVSCLIERLIRNMPIDTYEGYEQLYQCQSKTLEQIKMAFSVIEKDYSVKIPDSEIAYIFDVLFENLDETTADEEF</sequence>
<keyword evidence="1" id="KW-0808">Transferase</keyword>
<dbReference type="PANTHER" id="PTHR32071">
    <property type="entry name" value="TRANSCRIPTIONAL REGULATORY PROTEIN"/>
    <property type="match status" value="1"/>
</dbReference>
<dbReference type="InterPro" id="IPR036634">
    <property type="entry name" value="PRD_sf"/>
</dbReference>
<dbReference type="SMART" id="SM00382">
    <property type="entry name" value="AAA"/>
    <property type="match status" value="1"/>
</dbReference>
<dbReference type="InterPro" id="IPR003593">
    <property type="entry name" value="AAA+_ATPase"/>
</dbReference>
<dbReference type="PROSITE" id="PS51096">
    <property type="entry name" value="PTS_EIIA_TYPE_4"/>
    <property type="match status" value="1"/>
</dbReference>
<keyword evidence="2" id="KW-0547">Nucleotide-binding</keyword>
<dbReference type="InterPro" id="IPR002078">
    <property type="entry name" value="Sigma_54_int"/>
</dbReference>
<dbReference type="SUPFAM" id="SSF63520">
    <property type="entry name" value="PTS-regulatory domain, PRD"/>
    <property type="match status" value="1"/>
</dbReference>
<dbReference type="InterPro" id="IPR004701">
    <property type="entry name" value="PTS_EIIA_man-typ"/>
</dbReference>